<keyword evidence="2" id="KW-1185">Reference proteome</keyword>
<gene>
    <name evidence="1" type="ORF">RQX22_15020</name>
</gene>
<dbReference type="EMBL" id="JAVUPU010000008">
    <property type="protein sequence ID" value="MDT9600271.1"/>
    <property type="molecule type" value="Genomic_DNA"/>
</dbReference>
<name>A0ABU3QA86_9SPHN</name>
<dbReference type="Pfam" id="PF14234">
    <property type="entry name" value="DUF4336"/>
    <property type="match status" value="1"/>
</dbReference>
<evidence type="ECO:0000313" key="1">
    <source>
        <dbReference type="EMBL" id="MDT9600271.1"/>
    </source>
</evidence>
<organism evidence="1 2">
    <name type="scientific">Sphingosinicella rhizophila</name>
    <dbReference type="NCBI Taxonomy" id="3050082"/>
    <lineage>
        <taxon>Bacteria</taxon>
        <taxon>Pseudomonadati</taxon>
        <taxon>Pseudomonadota</taxon>
        <taxon>Alphaproteobacteria</taxon>
        <taxon>Sphingomonadales</taxon>
        <taxon>Sphingosinicellaceae</taxon>
        <taxon>Sphingosinicella</taxon>
    </lineage>
</organism>
<protein>
    <submittedName>
        <fullName evidence="1">DUF4336 domain-containing protein</fullName>
    </submittedName>
</protein>
<dbReference type="Proteomes" id="UP001259572">
    <property type="component" value="Unassembled WGS sequence"/>
</dbReference>
<proteinExistence type="predicted"/>
<dbReference type="InterPro" id="IPR036866">
    <property type="entry name" value="RibonucZ/Hydroxyglut_hydro"/>
</dbReference>
<accession>A0ABU3QA86</accession>
<dbReference type="InterPro" id="IPR025638">
    <property type="entry name" value="DUF4336"/>
</dbReference>
<dbReference type="RefSeq" id="WP_315727371.1">
    <property type="nucleotide sequence ID" value="NZ_JAVUPU010000008.1"/>
</dbReference>
<dbReference type="PANTHER" id="PTHR33835:SF1">
    <property type="entry name" value="METALLO-BETA-LACTAMASE DOMAIN-CONTAINING PROTEIN"/>
    <property type="match status" value="1"/>
</dbReference>
<reference evidence="1 2" key="1">
    <citation type="submission" date="2023-05" db="EMBL/GenBank/DDBJ databases">
        <authorList>
            <person name="Guo Y."/>
        </authorList>
    </citation>
    <scope>NUCLEOTIDE SEQUENCE [LARGE SCALE GENOMIC DNA]</scope>
    <source>
        <strain evidence="1 2">GR2756</strain>
    </source>
</reference>
<dbReference type="PANTHER" id="PTHR33835">
    <property type="entry name" value="YALI0C07656P"/>
    <property type="match status" value="1"/>
</dbReference>
<evidence type="ECO:0000313" key="2">
    <source>
        <dbReference type="Proteomes" id="UP001259572"/>
    </source>
</evidence>
<sequence>MNDRQDPPFTYPPLNRLKPVCENLWIVDGPIIRFGMPWPKLPFPTRMTIVRSGKRDLFIHSPTPPTQELRREIEAIGEPRWIVAPNRIHHAWIGEWMKAFPQSEAYLAPGIEAQRGKPVDFPFHRLDRDGGCPQGGWPWDSWMDTLPIESRYMTEVIFFHRPTATLIVADLIENFEPKRLRNPVMRLLTRLGGVRDPHGSMPRDMRLTFAGRRAQLRAAIDKMIAWNPERIILAHGRWYDHDGAAELRRAFRWLDE</sequence>
<comment type="caution">
    <text evidence="1">The sequence shown here is derived from an EMBL/GenBank/DDBJ whole genome shotgun (WGS) entry which is preliminary data.</text>
</comment>
<dbReference type="SUPFAM" id="SSF56281">
    <property type="entry name" value="Metallo-hydrolase/oxidoreductase"/>
    <property type="match status" value="1"/>
</dbReference>